<proteinExistence type="predicted"/>
<evidence type="ECO:0000313" key="3">
    <source>
        <dbReference type="Proteomes" id="UP001497516"/>
    </source>
</evidence>
<reference evidence="2 3" key="1">
    <citation type="submission" date="2024-04" db="EMBL/GenBank/DDBJ databases">
        <authorList>
            <person name="Fracassetti M."/>
        </authorList>
    </citation>
    <scope>NUCLEOTIDE SEQUENCE [LARGE SCALE GENOMIC DNA]</scope>
</reference>
<accession>A0AAV2FX98</accession>
<keyword evidence="3" id="KW-1185">Reference proteome</keyword>
<evidence type="ECO:0000256" key="1">
    <source>
        <dbReference type="SAM" id="MobiDB-lite"/>
    </source>
</evidence>
<feature type="region of interest" description="Disordered" evidence="1">
    <location>
        <begin position="95"/>
        <end position="131"/>
    </location>
</feature>
<name>A0AAV2FX98_9ROSI</name>
<feature type="compositionally biased region" description="Basic and acidic residues" evidence="1">
    <location>
        <begin position="97"/>
        <end position="107"/>
    </location>
</feature>
<gene>
    <name evidence="2" type="ORF">LTRI10_LOCUS42649</name>
</gene>
<feature type="compositionally biased region" description="Basic residues" evidence="1">
    <location>
        <begin position="108"/>
        <end position="122"/>
    </location>
</feature>
<organism evidence="2 3">
    <name type="scientific">Linum trigynum</name>
    <dbReference type="NCBI Taxonomy" id="586398"/>
    <lineage>
        <taxon>Eukaryota</taxon>
        <taxon>Viridiplantae</taxon>
        <taxon>Streptophyta</taxon>
        <taxon>Embryophyta</taxon>
        <taxon>Tracheophyta</taxon>
        <taxon>Spermatophyta</taxon>
        <taxon>Magnoliopsida</taxon>
        <taxon>eudicotyledons</taxon>
        <taxon>Gunneridae</taxon>
        <taxon>Pentapetalae</taxon>
        <taxon>rosids</taxon>
        <taxon>fabids</taxon>
        <taxon>Malpighiales</taxon>
        <taxon>Linaceae</taxon>
        <taxon>Linum</taxon>
    </lineage>
</organism>
<dbReference type="Proteomes" id="UP001497516">
    <property type="component" value="Chromosome 7"/>
</dbReference>
<dbReference type="AlphaFoldDB" id="A0AAV2FX98"/>
<dbReference type="EMBL" id="OZ034820">
    <property type="protein sequence ID" value="CAL1402662.1"/>
    <property type="molecule type" value="Genomic_DNA"/>
</dbReference>
<evidence type="ECO:0000313" key="2">
    <source>
        <dbReference type="EMBL" id="CAL1402662.1"/>
    </source>
</evidence>
<sequence length="165" mass="18293">MKMTPCSAFTKPCTRFPPYILPTSENDDHRLSPTLIAAVLFALREAKSQATRGSVLITTSQGKFFSNRFDLGWARSAATPSKAFLRAPPNGGIVPADCRRADLPSDAHRRRHPGPRRRRRIHPGAEPRSSSPPSAFLLLFYLDQRRPDSQPATMIYGEIFDGSGD</sequence>
<protein>
    <submittedName>
        <fullName evidence="2">Uncharacterized protein</fullName>
    </submittedName>
</protein>